<gene>
    <name evidence="2" type="ORF">KDA82_27240</name>
</gene>
<protein>
    <recommendedName>
        <fullName evidence="4">SH3 domain-containing protein</fullName>
    </recommendedName>
</protein>
<reference evidence="2" key="1">
    <citation type="submission" date="2021-04" db="EMBL/GenBank/DDBJ databases">
        <title>Sequencing of actinobacteria type strains.</title>
        <authorList>
            <person name="Nguyen G.-S."/>
            <person name="Wentzel A."/>
        </authorList>
    </citation>
    <scope>NUCLEOTIDE SEQUENCE</scope>
    <source>
        <strain evidence="2">DSM 42095</strain>
    </source>
</reference>
<evidence type="ECO:0000256" key="1">
    <source>
        <dbReference type="SAM" id="SignalP"/>
    </source>
</evidence>
<comment type="caution">
    <text evidence="2">The sequence shown here is derived from an EMBL/GenBank/DDBJ whole genome shotgun (WGS) entry which is preliminary data.</text>
</comment>
<organism evidence="2 3">
    <name type="scientific">Streptomyces daliensis</name>
    <dbReference type="NCBI Taxonomy" id="299421"/>
    <lineage>
        <taxon>Bacteria</taxon>
        <taxon>Bacillati</taxon>
        <taxon>Actinomycetota</taxon>
        <taxon>Actinomycetes</taxon>
        <taxon>Kitasatosporales</taxon>
        <taxon>Streptomycetaceae</taxon>
        <taxon>Streptomyces</taxon>
    </lineage>
</organism>
<accession>A0A8T4J4V0</accession>
<name>A0A8T4J4V0_9ACTN</name>
<evidence type="ECO:0000313" key="2">
    <source>
        <dbReference type="EMBL" id="MBR7676634.1"/>
    </source>
</evidence>
<keyword evidence="1" id="KW-0732">Signal</keyword>
<feature type="chain" id="PRO_5035869530" description="SH3 domain-containing protein" evidence="1">
    <location>
        <begin position="28"/>
        <end position="125"/>
    </location>
</feature>
<dbReference type="Proteomes" id="UP000675554">
    <property type="component" value="Unassembled WGS sequence"/>
</dbReference>
<evidence type="ECO:0008006" key="4">
    <source>
        <dbReference type="Google" id="ProtNLM"/>
    </source>
</evidence>
<sequence length="125" mass="12674">MKRKLLGPALGTAALIGTALTGGVATAATPGAAAPTAAVTKAAAHSCSKAIVNVPSKESVKIRKTMKVSGTALALWPKGKKGTVCDDGKASKGGSYKLCGKSSNKWYYVAYGNTKGFVPSACIKW</sequence>
<dbReference type="AlphaFoldDB" id="A0A8T4J4V0"/>
<dbReference type="EMBL" id="JAGSMN010000706">
    <property type="protein sequence ID" value="MBR7676634.1"/>
    <property type="molecule type" value="Genomic_DNA"/>
</dbReference>
<feature type="signal peptide" evidence="1">
    <location>
        <begin position="1"/>
        <end position="27"/>
    </location>
</feature>
<proteinExistence type="predicted"/>
<evidence type="ECO:0000313" key="3">
    <source>
        <dbReference type="Proteomes" id="UP000675554"/>
    </source>
</evidence>
<dbReference type="Gene3D" id="2.30.30.40">
    <property type="entry name" value="SH3 Domains"/>
    <property type="match status" value="1"/>
</dbReference>
<keyword evidence="3" id="KW-1185">Reference proteome</keyword>